<dbReference type="Pfam" id="PF19279">
    <property type="entry name" value="YegS_C"/>
    <property type="match status" value="1"/>
</dbReference>
<evidence type="ECO:0000256" key="5">
    <source>
        <dbReference type="ARBA" id="ARBA00022777"/>
    </source>
</evidence>
<organism evidence="10 11">
    <name type="scientific">Arthrobacter alpinus</name>
    <dbReference type="NCBI Taxonomy" id="656366"/>
    <lineage>
        <taxon>Bacteria</taxon>
        <taxon>Bacillati</taxon>
        <taxon>Actinomycetota</taxon>
        <taxon>Actinomycetes</taxon>
        <taxon>Micrococcales</taxon>
        <taxon>Micrococcaceae</taxon>
        <taxon>Arthrobacter</taxon>
    </lineage>
</organism>
<gene>
    <name evidence="10" type="ORF">SAMN04489740_0121</name>
</gene>
<keyword evidence="4" id="KW-0547">Nucleotide-binding</keyword>
<evidence type="ECO:0000259" key="9">
    <source>
        <dbReference type="PROSITE" id="PS50146"/>
    </source>
</evidence>
<keyword evidence="6" id="KW-0067">ATP-binding</keyword>
<dbReference type="InterPro" id="IPR001206">
    <property type="entry name" value="Diacylglycerol_kinase_cat_dom"/>
</dbReference>
<evidence type="ECO:0000313" key="10">
    <source>
        <dbReference type="EMBL" id="SED84876.1"/>
    </source>
</evidence>
<evidence type="ECO:0000256" key="2">
    <source>
        <dbReference type="ARBA" id="ARBA00005983"/>
    </source>
</evidence>
<accession>A0A1H5E1E9</accession>
<dbReference type="GO" id="GO:0005886">
    <property type="term" value="C:plasma membrane"/>
    <property type="evidence" value="ECO:0007669"/>
    <property type="project" value="TreeGrafter"/>
</dbReference>
<dbReference type="GO" id="GO:0005524">
    <property type="term" value="F:ATP binding"/>
    <property type="evidence" value="ECO:0007669"/>
    <property type="project" value="UniProtKB-KW"/>
</dbReference>
<protein>
    <submittedName>
        <fullName evidence="10">Diacylglycerol kinase</fullName>
    </submittedName>
</protein>
<dbReference type="Proteomes" id="UP000182725">
    <property type="component" value="Unassembled WGS sequence"/>
</dbReference>
<evidence type="ECO:0000256" key="4">
    <source>
        <dbReference type="ARBA" id="ARBA00022741"/>
    </source>
</evidence>
<dbReference type="InterPro" id="IPR016064">
    <property type="entry name" value="NAD/diacylglycerol_kinase_sf"/>
</dbReference>
<dbReference type="Pfam" id="PF00781">
    <property type="entry name" value="DAGK_cat"/>
    <property type="match status" value="1"/>
</dbReference>
<reference evidence="10 11" key="1">
    <citation type="submission" date="2016-10" db="EMBL/GenBank/DDBJ databases">
        <authorList>
            <person name="de Groot N.N."/>
        </authorList>
    </citation>
    <scope>NUCLEOTIDE SEQUENCE [LARGE SCALE GENOMIC DNA]</scope>
    <source>
        <strain evidence="10 11">DSM 22274</strain>
    </source>
</reference>
<evidence type="ECO:0000313" key="11">
    <source>
        <dbReference type="Proteomes" id="UP000182725"/>
    </source>
</evidence>
<evidence type="ECO:0000256" key="3">
    <source>
        <dbReference type="ARBA" id="ARBA00022679"/>
    </source>
</evidence>
<dbReference type="GO" id="GO:0004143">
    <property type="term" value="F:ATP-dependent diacylglycerol kinase activity"/>
    <property type="evidence" value="ECO:0007669"/>
    <property type="project" value="TreeGrafter"/>
</dbReference>
<feature type="domain" description="DAGKc" evidence="9">
    <location>
        <begin position="14"/>
        <end position="153"/>
    </location>
</feature>
<comment type="similarity">
    <text evidence="2">Belongs to the diacylglycerol/lipid kinase family.</text>
</comment>
<dbReference type="InterPro" id="IPR017438">
    <property type="entry name" value="ATP-NAD_kinase_N"/>
</dbReference>
<dbReference type="PROSITE" id="PS50146">
    <property type="entry name" value="DAGK"/>
    <property type="match status" value="1"/>
</dbReference>
<keyword evidence="3" id="KW-0808">Transferase</keyword>
<dbReference type="GO" id="GO:0008654">
    <property type="term" value="P:phospholipid biosynthetic process"/>
    <property type="evidence" value="ECO:0007669"/>
    <property type="project" value="UniProtKB-KW"/>
</dbReference>
<dbReference type="EMBL" id="FNTV01000001">
    <property type="protein sequence ID" value="SED84876.1"/>
    <property type="molecule type" value="Genomic_DNA"/>
</dbReference>
<keyword evidence="5 10" id="KW-0418">Kinase</keyword>
<proteinExistence type="inferred from homology"/>
<keyword evidence="7" id="KW-0443">Lipid metabolism</keyword>
<sequence length="317" mass="33387">MNTIPRTSIEPAAGTALSIAVAINPRAAFGGKGASSPTRTGDMVVARLREAGHHISELRRGDYLALKRAVDAEIAAGAQALVVVGGDGMVHLGVNAVAHKNVPLGIIPAGTGNDAARGLGLELNNPGAAVEHFLRCCHGGPRILDLGRIDRAGQEPVWFMGALSAGFDALVNERANTWRWPRGPMRYNLAILRELAVLRPLNYSLVVDGQAGKQQAVLISISNGTSIGGGMLITPKAKYDDGLLDMFVVSPVSRTRFLRIYPLVFSGRHAGRPEVRIRQVSEVIIDAPGLIAYADGERIGPLPATVAADPGAALLWG</sequence>
<dbReference type="InterPro" id="IPR050187">
    <property type="entry name" value="Lipid_Phosphate_FormReg"/>
</dbReference>
<keyword evidence="7" id="KW-0444">Lipid biosynthesis</keyword>
<dbReference type="PANTHER" id="PTHR12358">
    <property type="entry name" value="SPHINGOSINE KINASE"/>
    <property type="match status" value="1"/>
</dbReference>
<comment type="cofactor">
    <cofactor evidence="1">
        <name>Mg(2+)</name>
        <dbReference type="ChEBI" id="CHEBI:18420"/>
    </cofactor>
</comment>
<dbReference type="AlphaFoldDB" id="A0A1H5E1E9"/>
<keyword evidence="8" id="KW-1208">Phospholipid metabolism</keyword>
<evidence type="ECO:0000256" key="8">
    <source>
        <dbReference type="ARBA" id="ARBA00023264"/>
    </source>
</evidence>
<dbReference type="Gene3D" id="2.60.200.40">
    <property type="match status" value="1"/>
</dbReference>
<keyword evidence="7" id="KW-0594">Phospholipid biosynthesis</keyword>
<evidence type="ECO:0000256" key="1">
    <source>
        <dbReference type="ARBA" id="ARBA00001946"/>
    </source>
</evidence>
<dbReference type="PANTHER" id="PTHR12358:SF106">
    <property type="entry name" value="LIPID KINASE YEGS"/>
    <property type="match status" value="1"/>
</dbReference>
<dbReference type="InterPro" id="IPR045540">
    <property type="entry name" value="YegS/DAGK_C"/>
</dbReference>
<dbReference type="RefSeq" id="WP_074709608.1">
    <property type="nucleotide sequence ID" value="NZ_FNTV01000001.1"/>
</dbReference>
<evidence type="ECO:0000256" key="7">
    <source>
        <dbReference type="ARBA" id="ARBA00023209"/>
    </source>
</evidence>
<dbReference type="Gene3D" id="3.40.50.10330">
    <property type="entry name" value="Probable inorganic polyphosphate/atp-NAD kinase, domain 1"/>
    <property type="match status" value="1"/>
</dbReference>
<name>A0A1H5E1E9_9MICC</name>
<evidence type="ECO:0000256" key="6">
    <source>
        <dbReference type="ARBA" id="ARBA00022840"/>
    </source>
</evidence>
<dbReference type="SUPFAM" id="SSF111331">
    <property type="entry name" value="NAD kinase/diacylglycerol kinase-like"/>
    <property type="match status" value="1"/>
</dbReference>